<dbReference type="Proteomes" id="UP000594903">
    <property type="component" value="Chromosome"/>
</dbReference>
<proteinExistence type="predicted"/>
<dbReference type="EMBL" id="UGSB01000001">
    <property type="protein sequence ID" value="SUA53972.1"/>
    <property type="molecule type" value="Genomic_DNA"/>
</dbReference>
<organism evidence="3 4">
    <name type="scientific">Oligella ureolytica</name>
    <dbReference type="NCBI Taxonomy" id="90244"/>
    <lineage>
        <taxon>Bacteria</taxon>
        <taxon>Pseudomonadati</taxon>
        <taxon>Pseudomonadota</taxon>
        <taxon>Betaproteobacteria</taxon>
        <taxon>Burkholderiales</taxon>
        <taxon>Alcaligenaceae</taxon>
        <taxon>Oligella</taxon>
    </lineage>
</organism>
<evidence type="ECO:0000313" key="3">
    <source>
        <dbReference type="EMBL" id="SUA53972.1"/>
    </source>
</evidence>
<sequence length="220" mass="25944">MGSEDLFHKRKARTKRSLERERSKREPYEKILIVCEGSKSEPYYFEDAKRFHKINTLNIKVEGTGLDPNKLVERTEELVRQEARRGDPFDAVYCVFDKDQHTSYQQAINRIHNTTHNGEWFAITSVPCFEYWLILHFAYTDKPFYDRDGLSAAEAVTRELKQYFSSYSKEKKSIYTELYEQVPTAIGYAKRILKSHQNLNTDNPSTHIHILVERIQNIKT</sequence>
<evidence type="ECO:0000313" key="4">
    <source>
        <dbReference type="Proteomes" id="UP000254603"/>
    </source>
</evidence>
<gene>
    <name evidence="2" type="ORF">I6G29_06535</name>
    <name evidence="3" type="ORF">NCTC11997_01363</name>
</gene>
<evidence type="ECO:0000313" key="2">
    <source>
        <dbReference type="EMBL" id="QPT41178.1"/>
    </source>
</evidence>
<protein>
    <submittedName>
        <fullName evidence="2">RloB domain-containing protein</fullName>
    </submittedName>
</protein>
<feature type="region of interest" description="Disordered" evidence="1">
    <location>
        <begin position="1"/>
        <end position="24"/>
    </location>
</feature>
<dbReference type="Proteomes" id="UP000254603">
    <property type="component" value="Unassembled WGS sequence"/>
</dbReference>
<dbReference type="InterPro" id="IPR025591">
    <property type="entry name" value="RloB"/>
</dbReference>
<keyword evidence="5" id="KW-1185">Reference proteome</keyword>
<name>A0A378XEF8_9BURK</name>
<dbReference type="OrthoDB" id="9796523at2"/>
<dbReference type="Pfam" id="PF13707">
    <property type="entry name" value="RloB"/>
    <property type="match status" value="1"/>
</dbReference>
<accession>A0A378XEF8</accession>
<evidence type="ECO:0000313" key="5">
    <source>
        <dbReference type="Proteomes" id="UP000594903"/>
    </source>
</evidence>
<reference evidence="3 4" key="1">
    <citation type="submission" date="2018-06" db="EMBL/GenBank/DDBJ databases">
        <authorList>
            <consortium name="Pathogen Informatics"/>
            <person name="Doyle S."/>
        </authorList>
    </citation>
    <scope>NUCLEOTIDE SEQUENCE [LARGE SCALE GENOMIC DNA]</scope>
    <source>
        <strain evidence="3 4">NCTC11997</strain>
    </source>
</reference>
<dbReference type="STRING" id="1122619.GCA_000373745_01823"/>
<evidence type="ECO:0000256" key="1">
    <source>
        <dbReference type="SAM" id="MobiDB-lite"/>
    </source>
</evidence>
<dbReference type="RefSeq" id="WP_018575003.1">
    <property type="nucleotide sequence ID" value="NZ_CP065725.1"/>
</dbReference>
<reference evidence="2 5" key="2">
    <citation type="submission" date="2020-12" db="EMBL/GenBank/DDBJ databases">
        <title>FDA dAtabase for Regulatory Grade micrObial Sequences (FDA-ARGOS): Supporting development and validation of Infectious Disease Dx tests.</title>
        <authorList>
            <person name="Sproer C."/>
            <person name="Gronow S."/>
            <person name="Severitt S."/>
            <person name="Schroder I."/>
            <person name="Tallon L."/>
            <person name="Sadzewicz L."/>
            <person name="Zhao X."/>
            <person name="Boylan J."/>
            <person name="Ott S."/>
            <person name="Bowen H."/>
            <person name="Vavikolanu K."/>
            <person name="Mehta A."/>
            <person name="Aluvathingal J."/>
            <person name="Nadendla S."/>
            <person name="Lowell S."/>
            <person name="Myers T."/>
            <person name="Yan Y."/>
            <person name="Sichtig H."/>
        </authorList>
    </citation>
    <scope>NUCLEOTIDE SEQUENCE [LARGE SCALE GENOMIC DNA]</scope>
    <source>
        <strain evidence="2 5">FDAARGOS_872</strain>
    </source>
</reference>
<dbReference type="AlphaFoldDB" id="A0A378XEF8"/>
<dbReference type="EMBL" id="CP065725">
    <property type="protein sequence ID" value="QPT41178.1"/>
    <property type="molecule type" value="Genomic_DNA"/>
</dbReference>